<organism evidence="9 10">
    <name type="scientific">Aquibacillus albus</name>
    <dbReference type="NCBI Taxonomy" id="1168171"/>
    <lineage>
        <taxon>Bacteria</taxon>
        <taxon>Bacillati</taxon>
        <taxon>Bacillota</taxon>
        <taxon>Bacilli</taxon>
        <taxon>Bacillales</taxon>
        <taxon>Bacillaceae</taxon>
        <taxon>Aquibacillus</taxon>
    </lineage>
</organism>
<comment type="catalytic activity">
    <reaction evidence="7">
        <text>alpha-D-glucose 6-phosphate = beta-D-fructose 6-phosphate</text>
        <dbReference type="Rhea" id="RHEA:11816"/>
        <dbReference type="ChEBI" id="CHEBI:57634"/>
        <dbReference type="ChEBI" id="CHEBI:58225"/>
        <dbReference type="EC" id="5.3.1.9"/>
    </reaction>
</comment>
<dbReference type="Pfam" id="PF06560">
    <property type="entry name" value="GPI"/>
    <property type="match status" value="1"/>
</dbReference>
<dbReference type="GO" id="GO:0004347">
    <property type="term" value="F:glucose-6-phosphate isomerase activity"/>
    <property type="evidence" value="ECO:0007669"/>
    <property type="project" value="UniProtKB-EC"/>
</dbReference>
<dbReference type="CDD" id="cd02218">
    <property type="entry name" value="cupin_PGI"/>
    <property type="match status" value="1"/>
</dbReference>
<dbReference type="Gene3D" id="2.60.120.10">
    <property type="entry name" value="Jelly Rolls"/>
    <property type="match status" value="1"/>
</dbReference>
<evidence type="ECO:0000256" key="6">
    <source>
        <dbReference type="ARBA" id="ARBA00023152"/>
    </source>
</evidence>
<evidence type="ECO:0000313" key="10">
    <source>
        <dbReference type="Proteomes" id="UP001296943"/>
    </source>
</evidence>
<evidence type="ECO:0000256" key="7">
    <source>
        <dbReference type="ARBA" id="ARBA00029321"/>
    </source>
</evidence>
<dbReference type="InterPro" id="IPR010551">
    <property type="entry name" value="G6P_isomerase_prok"/>
</dbReference>
<comment type="caution">
    <text evidence="9">The sequence shown here is derived from an EMBL/GenBank/DDBJ whole genome shotgun (WGS) entry which is preliminary data.</text>
</comment>
<dbReference type="Proteomes" id="UP001296943">
    <property type="component" value="Unassembled WGS sequence"/>
</dbReference>
<dbReference type="SUPFAM" id="SSF51182">
    <property type="entry name" value="RmlC-like cupins"/>
    <property type="match status" value="1"/>
</dbReference>
<evidence type="ECO:0000256" key="3">
    <source>
        <dbReference type="ARBA" id="ARBA00011952"/>
    </source>
</evidence>
<comment type="similarity">
    <text evidence="2">Belongs to the archaeal-type GPI family.</text>
</comment>
<evidence type="ECO:0000256" key="1">
    <source>
        <dbReference type="ARBA" id="ARBA00004926"/>
    </source>
</evidence>
<evidence type="ECO:0000313" key="9">
    <source>
        <dbReference type="EMBL" id="MBM7569967.1"/>
    </source>
</evidence>
<sequence>MSAKFQPFTTEYEFDTGKLNPEGRVIVRKLSHMKEMYLDQKAVEERVEEDPLIYEVYNVELPETMAHIQHCTTILYPGKIGNEYFMTKGHYHEILDRAEIYFCLKGKGQLIMQTKEGDFKKLEMVPGTIAYVAPEWAHRTVNTGDEPFIFFAAYPGDAGHDYGGIETEGFVKLSVEENGEQKLIDNPRYQKV</sequence>
<keyword evidence="6" id="KW-0324">Glycolysis</keyword>
<evidence type="ECO:0000256" key="2">
    <source>
        <dbReference type="ARBA" id="ARBA00006542"/>
    </source>
</evidence>
<dbReference type="InterPro" id="IPR051610">
    <property type="entry name" value="GPI/OXD"/>
</dbReference>
<comment type="pathway">
    <text evidence="1">Carbohydrate degradation; glycolysis; D-glyceraldehyde 3-phosphate and glycerone phosphate from D-glucose: step 2/4.</text>
</comment>
<dbReference type="InterPro" id="IPR011051">
    <property type="entry name" value="RmlC_Cupin_sf"/>
</dbReference>
<dbReference type="InterPro" id="IPR014710">
    <property type="entry name" value="RmlC-like_jellyroll"/>
</dbReference>
<keyword evidence="4" id="KW-0312">Gluconeogenesis</keyword>
<feature type="domain" description="Glucose-6-phosphate isomerase prokaryote" evidence="8">
    <location>
        <begin position="27"/>
        <end position="182"/>
    </location>
</feature>
<keyword evidence="10" id="KW-1185">Reference proteome</keyword>
<reference evidence="9 10" key="1">
    <citation type="submission" date="2021-01" db="EMBL/GenBank/DDBJ databases">
        <title>Genomic Encyclopedia of Type Strains, Phase IV (KMG-IV): sequencing the most valuable type-strain genomes for metagenomic binning, comparative biology and taxonomic classification.</title>
        <authorList>
            <person name="Goeker M."/>
        </authorList>
    </citation>
    <scope>NUCLEOTIDE SEQUENCE [LARGE SCALE GENOMIC DNA]</scope>
    <source>
        <strain evidence="9 10">DSM 23711</strain>
    </source>
</reference>
<evidence type="ECO:0000256" key="5">
    <source>
        <dbReference type="ARBA" id="ARBA00022723"/>
    </source>
</evidence>
<name>A0ABS2MVU3_9BACI</name>
<protein>
    <recommendedName>
        <fullName evidence="3">glucose-6-phosphate isomerase</fullName>
        <ecNumber evidence="3">5.3.1.9</ecNumber>
    </recommendedName>
</protein>
<proteinExistence type="inferred from homology"/>
<keyword evidence="9" id="KW-0413">Isomerase</keyword>
<dbReference type="EC" id="5.3.1.9" evidence="3"/>
<dbReference type="PANTHER" id="PTHR35848:SF6">
    <property type="entry name" value="CUPIN TYPE-2 DOMAIN-CONTAINING PROTEIN"/>
    <property type="match status" value="1"/>
</dbReference>
<keyword evidence="5" id="KW-0479">Metal-binding</keyword>
<evidence type="ECO:0000259" key="8">
    <source>
        <dbReference type="Pfam" id="PF06560"/>
    </source>
</evidence>
<dbReference type="EMBL" id="JAFBDR010000002">
    <property type="protein sequence ID" value="MBM7569967.1"/>
    <property type="molecule type" value="Genomic_DNA"/>
</dbReference>
<accession>A0ABS2MVU3</accession>
<dbReference type="RefSeq" id="WP_204497418.1">
    <property type="nucleotide sequence ID" value="NZ_JAFBDR010000002.1"/>
</dbReference>
<evidence type="ECO:0000256" key="4">
    <source>
        <dbReference type="ARBA" id="ARBA00022432"/>
    </source>
</evidence>
<dbReference type="PANTHER" id="PTHR35848">
    <property type="entry name" value="OXALATE-BINDING PROTEIN"/>
    <property type="match status" value="1"/>
</dbReference>
<gene>
    <name evidence="9" type="ORF">JOC48_000445</name>
</gene>